<protein>
    <submittedName>
        <fullName evidence="1">Uncharacterized protein</fullName>
    </submittedName>
</protein>
<evidence type="ECO:0000313" key="2">
    <source>
        <dbReference type="Proteomes" id="UP000019184"/>
    </source>
</evidence>
<dbReference type="RefSeq" id="WP_034437012.1">
    <property type="nucleotide sequence ID" value="NZ_CBTK010000312.1"/>
</dbReference>
<organism evidence="1 2">
    <name type="scientific">Candidatus Contendobacter odensis Run_B_J11</name>
    <dbReference type="NCBI Taxonomy" id="1400861"/>
    <lineage>
        <taxon>Bacteria</taxon>
        <taxon>Pseudomonadati</taxon>
        <taxon>Pseudomonadota</taxon>
        <taxon>Gammaproteobacteria</taxon>
        <taxon>Candidatus Competibacteraceae</taxon>
        <taxon>Candidatus Contendibacter</taxon>
    </lineage>
</organism>
<dbReference type="AlphaFoldDB" id="A0A7U7J6E4"/>
<accession>A0A7U7J6E4</accession>
<dbReference type="OrthoDB" id="9886061at2"/>
<gene>
    <name evidence="1" type="ORF">BN874_920006</name>
</gene>
<comment type="caution">
    <text evidence="1">The sequence shown here is derived from an EMBL/GenBank/DDBJ whole genome shotgun (WGS) entry which is preliminary data.</text>
</comment>
<dbReference type="Proteomes" id="UP000019184">
    <property type="component" value="Unassembled WGS sequence"/>
</dbReference>
<proteinExistence type="predicted"/>
<keyword evidence="2" id="KW-1185">Reference proteome</keyword>
<sequence>MNTHPTKIELCGEEYAAVVLFESDESPWIGSVTLCRSVKEFYNANGEFKPRVKLVSLDITPLLNSTQFSALADEIMAEEKAEEGMREAT</sequence>
<reference evidence="1 2" key="1">
    <citation type="journal article" date="2014" name="ISME J.">
        <title>Candidatus Competibacter-lineage genomes retrieved from metagenomes reveal functional metabolic diversity.</title>
        <authorList>
            <person name="McIlroy S.J."/>
            <person name="Albertsen M."/>
            <person name="Andresen E.K."/>
            <person name="Saunders A.M."/>
            <person name="Kristiansen R."/>
            <person name="Stokholm-Bjerregaard M."/>
            <person name="Nielsen K.L."/>
            <person name="Nielsen P.H."/>
        </authorList>
    </citation>
    <scope>NUCLEOTIDE SEQUENCE [LARGE SCALE GENOMIC DNA]</scope>
    <source>
        <strain evidence="1 2">Run_B_J11</strain>
    </source>
</reference>
<evidence type="ECO:0000313" key="1">
    <source>
        <dbReference type="EMBL" id="CDH47740.1"/>
    </source>
</evidence>
<dbReference type="EMBL" id="CBTK010000312">
    <property type="protein sequence ID" value="CDH47740.1"/>
    <property type="molecule type" value="Genomic_DNA"/>
</dbReference>
<name>A0A7U7J6E4_9GAMM</name>